<dbReference type="Proteomes" id="UP001732780">
    <property type="component" value="Chromosome 18"/>
</dbReference>
<reference evidence="2" key="1">
    <citation type="submission" date="2025-08" db="UniProtKB">
        <authorList>
            <consortium name="RefSeq"/>
        </authorList>
    </citation>
    <scope>IDENTIFICATION</scope>
    <source>
        <tissue evidence="2">Blood</tissue>
    </source>
</reference>
<evidence type="ECO:0000313" key="2">
    <source>
        <dbReference type="RefSeq" id="XP_074202267.1"/>
    </source>
</evidence>
<gene>
    <name evidence="2" type="primary">KDM8</name>
</gene>
<organism evidence="1 2">
    <name type="scientific">Camelus bactrianus</name>
    <name type="common">Bactrian camel</name>
    <dbReference type="NCBI Taxonomy" id="9837"/>
    <lineage>
        <taxon>Eukaryota</taxon>
        <taxon>Metazoa</taxon>
        <taxon>Chordata</taxon>
        <taxon>Craniata</taxon>
        <taxon>Vertebrata</taxon>
        <taxon>Euteleostomi</taxon>
        <taxon>Mammalia</taxon>
        <taxon>Eutheria</taxon>
        <taxon>Laurasiatheria</taxon>
        <taxon>Artiodactyla</taxon>
        <taxon>Tylopoda</taxon>
        <taxon>Camelidae</taxon>
        <taxon>Camelus</taxon>
    </lineage>
</organism>
<proteinExistence type="predicted"/>
<sequence>MAEPDALWEALMALLPGTKEELKLELGEEVEGSVVLLLQRAAQLFYGGQMSACLQTCEVLLDYSWEKLNAGPWQQVHKDWRRVYACGCLLKAVCLCAPPADTTTVAAALRVCDLGLLMGAAILGDILLKVAAVLQTHLISRKRPAPSPSQEPPSTKPRDVGYLAQHQLFDQIPELKQDISIPDYCCLGDGEEEEITINAWFGPQGTVSPLHQDPQQNFLAQVMGRKYIRLYSPQESEALYPHDTHLLHNTSQVDLENPDLEKFPRFAEAPFLSCILSPGEILFIPVKYWHYVRALDLSFSVSFWWS</sequence>
<evidence type="ECO:0000313" key="1">
    <source>
        <dbReference type="Proteomes" id="UP001732780"/>
    </source>
</evidence>
<name>A0AC58NWW5_CAMBA</name>
<protein>
    <submittedName>
        <fullName evidence="2">Bifunctional peptidase and arginyl-hydroxylase JMJD5 isoform X2</fullName>
    </submittedName>
</protein>
<dbReference type="RefSeq" id="XP_074202267.1">
    <property type="nucleotide sequence ID" value="XM_074346166.1"/>
</dbReference>
<keyword evidence="1" id="KW-1185">Reference proteome</keyword>
<accession>A0AC58NWW5</accession>